<evidence type="ECO:0000313" key="2">
    <source>
        <dbReference type="Proteomes" id="UP000477680"/>
    </source>
</evidence>
<gene>
    <name evidence="1" type="ORF">G3T16_00490</name>
</gene>
<name>A0A6C0TXJ0_9GAMM</name>
<dbReference type="RefSeq" id="WP_163493369.1">
    <property type="nucleotide sequence ID" value="NZ_CP048711.1"/>
</dbReference>
<reference evidence="1 2" key="1">
    <citation type="submission" date="2020-02" db="EMBL/GenBank/DDBJ databases">
        <title>Genome sequencing for Kineobactrum sp. M2.</title>
        <authorList>
            <person name="Park S.-J."/>
        </authorList>
    </citation>
    <scope>NUCLEOTIDE SEQUENCE [LARGE SCALE GENOMIC DNA]</scope>
    <source>
        <strain evidence="1 2">M2</strain>
    </source>
</reference>
<dbReference type="Proteomes" id="UP000477680">
    <property type="component" value="Chromosome"/>
</dbReference>
<evidence type="ECO:0000313" key="1">
    <source>
        <dbReference type="EMBL" id="QIB64119.1"/>
    </source>
</evidence>
<organism evidence="1 2">
    <name type="scientific">Kineobactrum salinum</name>
    <dbReference type="NCBI Taxonomy" id="2708301"/>
    <lineage>
        <taxon>Bacteria</taxon>
        <taxon>Pseudomonadati</taxon>
        <taxon>Pseudomonadota</taxon>
        <taxon>Gammaproteobacteria</taxon>
        <taxon>Cellvibrionales</taxon>
        <taxon>Halieaceae</taxon>
        <taxon>Kineobactrum</taxon>
    </lineage>
</organism>
<accession>A0A6C0TXJ0</accession>
<protein>
    <submittedName>
        <fullName evidence="1">Uncharacterized protein</fullName>
    </submittedName>
</protein>
<proteinExistence type="predicted"/>
<dbReference type="KEGG" id="kim:G3T16_00490"/>
<dbReference type="EMBL" id="CP048711">
    <property type="protein sequence ID" value="QIB64119.1"/>
    <property type="molecule type" value="Genomic_DNA"/>
</dbReference>
<sequence>MKWLSFELDGARLYGFVKGEYVVNIHAINVEIDDAAATEGGLCGIEEHRHEYAYSE</sequence>
<keyword evidence="2" id="KW-1185">Reference proteome</keyword>
<dbReference type="AlphaFoldDB" id="A0A6C0TXJ0"/>